<dbReference type="GO" id="GO:0005507">
    <property type="term" value="F:copper ion binding"/>
    <property type="evidence" value="ECO:0007669"/>
    <property type="project" value="InterPro"/>
</dbReference>
<dbReference type="PANTHER" id="PTHR10003">
    <property type="entry name" value="SUPEROXIDE DISMUTASE CU-ZN -RELATED"/>
    <property type="match status" value="1"/>
</dbReference>
<dbReference type="WBParaSite" id="jg19717">
    <property type="protein sequence ID" value="jg19717"/>
    <property type="gene ID" value="jg19717"/>
</dbReference>
<dbReference type="InterPro" id="IPR036423">
    <property type="entry name" value="SOD-like_Cu/Zn_dom_sf"/>
</dbReference>
<dbReference type="SUPFAM" id="SSF49329">
    <property type="entry name" value="Cu,Zn superoxide dismutase-like"/>
    <property type="match status" value="1"/>
</dbReference>
<keyword evidence="1" id="KW-0472">Membrane</keyword>
<dbReference type="InterPro" id="IPR001424">
    <property type="entry name" value="SOD_Cu_Zn_dom"/>
</dbReference>
<dbReference type="AlphaFoldDB" id="A0A915DI63"/>
<reference evidence="4" key="1">
    <citation type="submission" date="2022-11" db="UniProtKB">
        <authorList>
            <consortium name="WormBaseParasite"/>
        </authorList>
    </citation>
    <scope>IDENTIFICATION</scope>
</reference>
<keyword evidence="3" id="KW-1185">Reference proteome</keyword>
<dbReference type="Proteomes" id="UP000887574">
    <property type="component" value="Unplaced"/>
</dbReference>
<feature type="transmembrane region" description="Helical" evidence="1">
    <location>
        <begin position="169"/>
        <end position="195"/>
    </location>
</feature>
<accession>A0A915DI63</accession>
<proteinExistence type="predicted"/>
<dbReference type="InterPro" id="IPR024134">
    <property type="entry name" value="SOD_Cu/Zn_/chaperone"/>
</dbReference>
<feature type="transmembrane region" description="Helical" evidence="1">
    <location>
        <begin position="124"/>
        <end position="146"/>
    </location>
</feature>
<evidence type="ECO:0000256" key="1">
    <source>
        <dbReference type="SAM" id="Phobius"/>
    </source>
</evidence>
<evidence type="ECO:0000313" key="3">
    <source>
        <dbReference type="Proteomes" id="UP000887574"/>
    </source>
</evidence>
<keyword evidence="1" id="KW-1133">Transmembrane helix</keyword>
<dbReference type="Gene3D" id="2.60.40.200">
    <property type="entry name" value="Superoxide dismutase, copper/zinc binding domain"/>
    <property type="match status" value="1"/>
</dbReference>
<organism evidence="3 4">
    <name type="scientific">Ditylenchus dipsaci</name>
    <dbReference type="NCBI Taxonomy" id="166011"/>
    <lineage>
        <taxon>Eukaryota</taxon>
        <taxon>Metazoa</taxon>
        <taxon>Ecdysozoa</taxon>
        <taxon>Nematoda</taxon>
        <taxon>Chromadorea</taxon>
        <taxon>Rhabditida</taxon>
        <taxon>Tylenchina</taxon>
        <taxon>Tylenchomorpha</taxon>
        <taxon>Sphaerularioidea</taxon>
        <taxon>Anguinidae</taxon>
        <taxon>Anguininae</taxon>
        <taxon>Ditylenchus</taxon>
    </lineage>
</organism>
<feature type="domain" description="Superoxide dismutase copper/zinc binding" evidence="2">
    <location>
        <begin position="257"/>
        <end position="382"/>
    </location>
</feature>
<evidence type="ECO:0000313" key="4">
    <source>
        <dbReference type="WBParaSite" id="jg19717"/>
    </source>
</evidence>
<keyword evidence="1" id="KW-0812">Transmembrane</keyword>
<dbReference type="GO" id="GO:0006801">
    <property type="term" value="P:superoxide metabolic process"/>
    <property type="evidence" value="ECO:0007669"/>
    <property type="project" value="InterPro"/>
</dbReference>
<dbReference type="Pfam" id="PF00080">
    <property type="entry name" value="Sod_Cu"/>
    <property type="match status" value="1"/>
</dbReference>
<name>A0A915DI63_9BILA</name>
<sequence>MNPVETSYVLTTQPPPRRIQIQLPNGVAIRQGIQPTINQPRTKSNVRIHTSEPVLLSVPTENQSPTPWWDGLAKALFGCLKRANSKMASLPSKVIPIAEKVHQRHLELEPLCCLSSCLVRGGCYAVVVFELVYILVTLCVVAVKVYDGGRLKFWEDLEPNFNAVVTHQLFLYVLVSFDILSSVMVLTLFRGLVAFERKYVKIHWRYDFLALVCLEFRRPTTWTLDNIVLMICFAGQIPCNYTLKGMARMNSESGRISGEVLFQQPYRSNAPTLIKGHFTGLEPNRSYWVGIVEYGNMTEGCASITAHHPTDHKHFRTPWAGTLGMVQQSRLRTHENYKMSLYGKNSIIGRGVILFDGPAASNNWSPSHSTTFKRNILACGVVGRLNPH</sequence>
<protein>
    <submittedName>
        <fullName evidence="4">Superoxide dismutase copper/zinc binding domain-containing protein</fullName>
    </submittedName>
</protein>
<evidence type="ECO:0000259" key="2">
    <source>
        <dbReference type="Pfam" id="PF00080"/>
    </source>
</evidence>